<proteinExistence type="predicted"/>
<dbReference type="PRINTS" id="PR00092">
    <property type="entry name" value="TYROSINASE"/>
</dbReference>
<feature type="signal peptide" evidence="4">
    <location>
        <begin position="1"/>
        <end position="19"/>
    </location>
</feature>
<evidence type="ECO:0000313" key="7">
    <source>
        <dbReference type="Proteomes" id="UP001150569"/>
    </source>
</evidence>
<keyword evidence="7" id="KW-1185">Reference proteome</keyword>
<gene>
    <name evidence="6" type="ORF">IWQ60_009570</name>
</gene>
<feature type="chain" id="PRO_5040817524" description="Tyrosinase copper-binding domain-containing protein" evidence="4">
    <location>
        <begin position="20"/>
        <end position="489"/>
    </location>
</feature>
<reference evidence="6" key="1">
    <citation type="submission" date="2022-07" db="EMBL/GenBank/DDBJ databases">
        <title>Phylogenomic reconstructions and comparative analyses of Kickxellomycotina fungi.</title>
        <authorList>
            <person name="Reynolds N.K."/>
            <person name="Stajich J.E."/>
            <person name="Barry K."/>
            <person name="Grigoriev I.V."/>
            <person name="Crous P."/>
            <person name="Smith M.E."/>
        </authorList>
    </citation>
    <scope>NUCLEOTIDE SEQUENCE</scope>
    <source>
        <strain evidence="6">RSA 861</strain>
    </source>
</reference>
<dbReference type="InterPro" id="IPR050316">
    <property type="entry name" value="Tyrosinase/Hemocyanin"/>
</dbReference>
<dbReference type="PANTHER" id="PTHR11474:SF126">
    <property type="entry name" value="TYROSINASE-LIKE PROTEIN TYR-1-RELATED"/>
    <property type="match status" value="1"/>
</dbReference>
<dbReference type="PANTHER" id="PTHR11474">
    <property type="entry name" value="TYROSINASE FAMILY MEMBER"/>
    <property type="match status" value="1"/>
</dbReference>
<dbReference type="EMBL" id="JANBPT010000814">
    <property type="protein sequence ID" value="KAJ1912648.1"/>
    <property type="molecule type" value="Genomic_DNA"/>
</dbReference>
<dbReference type="GO" id="GO:0046872">
    <property type="term" value="F:metal ion binding"/>
    <property type="evidence" value="ECO:0007669"/>
    <property type="project" value="UniProtKB-KW"/>
</dbReference>
<keyword evidence="1" id="KW-0479">Metal-binding</keyword>
<feature type="region of interest" description="Disordered" evidence="3">
    <location>
        <begin position="291"/>
        <end position="401"/>
    </location>
</feature>
<organism evidence="6 7">
    <name type="scientific">Tieghemiomyces parasiticus</name>
    <dbReference type="NCBI Taxonomy" id="78921"/>
    <lineage>
        <taxon>Eukaryota</taxon>
        <taxon>Fungi</taxon>
        <taxon>Fungi incertae sedis</taxon>
        <taxon>Zoopagomycota</taxon>
        <taxon>Kickxellomycotina</taxon>
        <taxon>Dimargaritomycetes</taxon>
        <taxon>Dimargaritales</taxon>
        <taxon>Dimargaritaceae</taxon>
        <taxon>Tieghemiomyces</taxon>
    </lineage>
</organism>
<evidence type="ECO:0000313" key="6">
    <source>
        <dbReference type="EMBL" id="KAJ1912648.1"/>
    </source>
</evidence>
<dbReference type="AlphaFoldDB" id="A0A9W7ZSS9"/>
<dbReference type="OrthoDB" id="6132182at2759"/>
<dbReference type="Proteomes" id="UP001150569">
    <property type="component" value="Unassembled WGS sequence"/>
</dbReference>
<name>A0A9W7ZSS9_9FUNG</name>
<evidence type="ECO:0000256" key="2">
    <source>
        <dbReference type="ARBA" id="ARBA00023008"/>
    </source>
</evidence>
<dbReference type="Pfam" id="PF00264">
    <property type="entry name" value="Tyrosinase"/>
    <property type="match status" value="1"/>
</dbReference>
<dbReference type="Gene3D" id="1.10.1280.10">
    <property type="entry name" value="Di-copper center containing domain from catechol oxidase"/>
    <property type="match status" value="1"/>
</dbReference>
<evidence type="ECO:0000259" key="5">
    <source>
        <dbReference type="PROSITE" id="PS00498"/>
    </source>
</evidence>
<feature type="compositionally biased region" description="Basic residues" evidence="3">
    <location>
        <begin position="381"/>
        <end position="395"/>
    </location>
</feature>
<dbReference type="PROSITE" id="PS00498">
    <property type="entry name" value="TYROSINASE_2"/>
    <property type="match status" value="1"/>
</dbReference>
<evidence type="ECO:0000256" key="4">
    <source>
        <dbReference type="SAM" id="SignalP"/>
    </source>
</evidence>
<evidence type="ECO:0000256" key="1">
    <source>
        <dbReference type="ARBA" id="ARBA00022723"/>
    </source>
</evidence>
<feature type="compositionally biased region" description="Low complexity" evidence="3">
    <location>
        <begin position="292"/>
        <end position="306"/>
    </location>
</feature>
<accession>A0A9W7ZSS9</accession>
<feature type="compositionally biased region" description="Acidic residues" evidence="3">
    <location>
        <begin position="336"/>
        <end position="350"/>
    </location>
</feature>
<dbReference type="InterPro" id="IPR008922">
    <property type="entry name" value="Di-copper_centre_dom_sf"/>
</dbReference>
<protein>
    <recommendedName>
        <fullName evidence="5">Tyrosinase copper-binding domain-containing protein</fullName>
    </recommendedName>
</protein>
<feature type="domain" description="Tyrosinase copper-binding" evidence="5">
    <location>
        <begin position="215"/>
        <end position="226"/>
    </location>
</feature>
<dbReference type="GO" id="GO:0016491">
    <property type="term" value="F:oxidoreductase activity"/>
    <property type="evidence" value="ECO:0007669"/>
    <property type="project" value="InterPro"/>
</dbReference>
<sequence>MKFIQVVSILCLAAAAVQGQAPGRRCANPIVRKEIRQLSQGERDAFFNAVKTLQSQGQFDKFPADHLQNSPTIHGNAIFLPWHRRYILEFERALRRVNPSVTLPYWDWTMDSQDPASSQVLTGNYVGGNGEGDSKCVATGPFARYNMNVPNRHCLRRDFNRGNSISSWWPVESMRVMTNDAQTYRDLREGLEFGQHGNVHLGVRGDMEAMYAPNDPIFFLHHAMCDKVWSVWQLQDPTNRVYMYDGEDHQGRPVTLDDTLPALPGRVGDMMDQYSQNVCYEYTTSLYDQGMRANAPQPQPPRNANNDNTPPPRDAQTGNGNQQVAPQRGNRQQEQQQEDDDGFLPDDDNFDFAPVRRRSYSVTAPGDNGPAYSTDEAKPQSPKHRRKGGKHRKAKLSPPERLPESWIKMNCLNATRVRSFEDRHFSIIEAINNLEDYVPMVFRSVTDAIEPIIDGTGLLADSLLDGLLGHSHSSKDRLSSSDEFTTYQK</sequence>
<dbReference type="InterPro" id="IPR002227">
    <property type="entry name" value="Tyrosinase_Cu-bd"/>
</dbReference>
<keyword evidence="2" id="KW-0186">Copper</keyword>
<comment type="caution">
    <text evidence="6">The sequence shown here is derived from an EMBL/GenBank/DDBJ whole genome shotgun (WGS) entry which is preliminary data.</text>
</comment>
<evidence type="ECO:0000256" key="3">
    <source>
        <dbReference type="SAM" id="MobiDB-lite"/>
    </source>
</evidence>
<dbReference type="SUPFAM" id="SSF48056">
    <property type="entry name" value="Di-copper centre-containing domain"/>
    <property type="match status" value="1"/>
</dbReference>
<feature type="compositionally biased region" description="Polar residues" evidence="3">
    <location>
        <begin position="316"/>
        <end position="325"/>
    </location>
</feature>
<keyword evidence="4" id="KW-0732">Signal</keyword>